<evidence type="ECO:0000256" key="1">
    <source>
        <dbReference type="ARBA" id="ARBA00004141"/>
    </source>
</evidence>
<evidence type="ECO:0000256" key="5">
    <source>
        <dbReference type="ARBA" id="ARBA00022989"/>
    </source>
</evidence>
<comment type="subcellular location">
    <subcellularLocation>
        <location evidence="1">Membrane</location>
        <topology evidence="1">Multi-pass membrane protein</topology>
    </subcellularLocation>
</comment>
<dbReference type="PANTHER" id="PTHR31806">
    <property type="entry name" value="PURINE-CYTOSINE PERMEASE FCY2-RELATED"/>
    <property type="match status" value="1"/>
</dbReference>
<dbReference type="Gene3D" id="1.10.4160.10">
    <property type="entry name" value="Hydantoin permease"/>
    <property type="match status" value="1"/>
</dbReference>
<protein>
    <submittedName>
        <fullName evidence="9">Purine-cytosine permease family protein</fullName>
    </submittedName>
</protein>
<reference evidence="9 10" key="1">
    <citation type="submission" date="2024-12" db="EMBL/GenBank/DDBJ databases">
        <title>Pseudomonas species isolated from Lotus nodules promote plant growth.</title>
        <authorList>
            <person name="Yu Y.-H."/>
            <person name="Kurtenbach J."/>
            <person name="Crosbie D."/>
            <person name="Brachmann A."/>
            <person name="Marin M."/>
        </authorList>
    </citation>
    <scope>NUCLEOTIDE SEQUENCE [LARGE SCALE GENOMIC DNA]</scope>
    <source>
        <strain evidence="9 10">PLb11B</strain>
    </source>
</reference>
<feature type="transmembrane region" description="Helical" evidence="8">
    <location>
        <begin position="295"/>
        <end position="317"/>
    </location>
</feature>
<evidence type="ECO:0000313" key="10">
    <source>
        <dbReference type="Proteomes" id="UP001628646"/>
    </source>
</evidence>
<evidence type="ECO:0000313" key="9">
    <source>
        <dbReference type="EMBL" id="MFL9000974.1"/>
    </source>
</evidence>
<feature type="transmembrane region" description="Helical" evidence="8">
    <location>
        <begin position="143"/>
        <end position="168"/>
    </location>
</feature>
<feature type="transmembrane region" description="Helical" evidence="8">
    <location>
        <begin position="213"/>
        <end position="231"/>
    </location>
</feature>
<feature type="transmembrane region" description="Helical" evidence="8">
    <location>
        <begin position="111"/>
        <end position="131"/>
    </location>
</feature>
<keyword evidence="4 8" id="KW-0812">Transmembrane</keyword>
<dbReference type="InterPro" id="IPR001248">
    <property type="entry name" value="Pur-cyt_permease"/>
</dbReference>
<keyword evidence="3 7" id="KW-0813">Transport</keyword>
<comment type="caution">
    <text evidence="9">The sequence shown here is derived from an EMBL/GenBank/DDBJ whole genome shotgun (WGS) entry which is preliminary data.</text>
</comment>
<name>A0ABW8W9R0_9PSED</name>
<evidence type="ECO:0000256" key="7">
    <source>
        <dbReference type="PIRNR" id="PIRNR002744"/>
    </source>
</evidence>
<feature type="transmembrane region" description="Helical" evidence="8">
    <location>
        <begin position="180"/>
        <end position="201"/>
    </location>
</feature>
<keyword evidence="6 7" id="KW-0472">Membrane</keyword>
<feature type="transmembrane region" description="Helical" evidence="8">
    <location>
        <begin position="370"/>
        <end position="391"/>
    </location>
</feature>
<proteinExistence type="inferred from homology"/>
<dbReference type="PIRSF" id="PIRSF002744">
    <property type="entry name" value="Pur-cyt_permease"/>
    <property type="match status" value="1"/>
</dbReference>
<dbReference type="EMBL" id="JBJNUY010000008">
    <property type="protein sequence ID" value="MFL9000974.1"/>
    <property type="molecule type" value="Genomic_DNA"/>
</dbReference>
<feature type="transmembrane region" description="Helical" evidence="8">
    <location>
        <begin position="447"/>
        <end position="465"/>
    </location>
</feature>
<sequence length="487" mass="52317">MGTTSNGKTATVTPVIQQGRLDGAERRSVDFVPVAERHGTVRHLGAVWLVANINLTAMATGVTTLALGGSLFWTLVATVFGSLFGTLFMALHSSQGPHLGLPQLVQSRAQFGFLGAAITVWVFAFVNYFNYNVADAILAGSSLHFLLGIPTSWGFPIAVLIAGTLALFGYRWIHRVNRFLVAPLALTVVILTFAAVARGGIPSGAFTPGPIQWHSFATTFVIVAGFQLGWAPYVSDYSRYLPPTVSTRSSFLWTYLPSAISALWVIGLGSLLAAATPGVSVIMAIAQGGDALMAGGGRIAVALLFIGLLVVMALNAYGGSLTLISIVDCFRRVRPSLFLRGITIVAMTLSVGVVAAMVGEEQFNVFYGNVLVFLAYLFTPWTAINLVDFYIVRKGCYSIRELFNPAGIYGRWGWQGNVAYIGALVTMVPFFVTEPFTGWIAHRMGDIDISMFVGLVVASLLYLLTSRSLDLSYERSLVEKEGIAGEL</sequence>
<dbReference type="RefSeq" id="WP_407801818.1">
    <property type="nucleotide sequence ID" value="NZ_JBJNUX010000017.1"/>
</dbReference>
<dbReference type="PANTHER" id="PTHR31806:SF1">
    <property type="entry name" value="PURINE-CYTOSINE PERMEASE FCY2-RELATED"/>
    <property type="match status" value="1"/>
</dbReference>
<evidence type="ECO:0000256" key="3">
    <source>
        <dbReference type="ARBA" id="ARBA00022448"/>
    </source>
</evidence>
<organism evidence="9 10">
    <name type="scientific">Pseudomonas azerbaijanorientalis</name>
    <dbReference type="NCBI Taxonomy" id="2842350"/>
    <lineage>
        <taxon>Bacteria</taxon>
        <taxon>Pseudomonadati</taxon>
        <taxon>Pseudomonadota</taxon>
        <taxon>Gammaproteobacteria</taxon>
        <taxon>Pseudomonadales</taxon>
        <taxon>Pseudomonadaceae</taxon>
        <taxon>Pseudomonas</taxon>
    </lineage>
</organism>
<keyword evidence="10" id="KW-1185">Reference proteome</keyword>
<keyword evidence="5 8" id="KW-1133">Transmembrane helix</keyword>
<dbReference type="Proteomes" id="UP001628646">
    <property type="component" value="Unassembled WGS sequence"/>
</dbReference>
<evidence type="ECO:0000256" key="6">
    <source>
        <dbReference type="ARBA" id="ARBA00023136"/>
    </source>
</evidence>
<feature type="transmembrane region" description="Helical" evidence="8">
    <location>
        <begin position="71"/>
        <end position="91"/>
    </location>
</feature>
<gene>
    <name evidence="9" type="ORF">ACJ8NA_20285</name>
</gene>
<dbReference type="Pfam" id="PF02133">
    <property type="entry name" value="Transp_cyt_pur"/>
    <property type="match status" value="1"/>
</dbReference>
<evidence type="ECO:0000256" key="8">
    <source>
        <dbReference type="SAM" id="Phobius"/>
    </source>
</evidence>
<feature type="transmembrane region" description="Helical" evidence="8">
    <location>
        <begin position="252"/>
        <end position="275"/>
    </location>
</feature>
<comment type="similarity">
    <text evidence="2 7">Belongs to the purine-cytosine permease (2.A.39) family.</text>
</comment>
<dbReference type="InterPro" id="IPR026030">
    <property type="entry name" value="Pur-cyt_permease_Fcy2/21/22"/>
</dbReference>
<feature type="transmembrane region" description="Helical" evidence="8">
    <location>
        <begin position="46"/>
        <end position="65"/>
    </location>
</feature>
<evidence type="ECO:0000256" key="2">
    <source>
        <dbReference type="ARBA" id="ARBA00008974"/>
    </source>
</evidence>
<feature type="transmembrane region" description="Helical" evidence="8">
    <location>
        <begin position="412"/>
        <end position="432"/>
    </location>
</feature>
<evidence type="ECO:0000256" key="4">
    <source>
        <dbReference type="ARBA" id="ARBA00022692"/>
    </source>
</evidence>
<feature type="transmembrane region" description="Helical" evidence="8">
    <location>
        <begin position="337"/>
        <end position="358"/>
    </location>
</feature>
<accession>A0ABW8W9R0</accession>